<accession>A3IIQ0</accession>
<gene>
    <name evidence="1" type="ORF">CY0110_17842</name>
</gene>
<dbReference type="Proteomes" id="UP000003781">
    <property type="component" value="Unassembled WGS sequence"/>
</dbReference>
<keyword evidence="1" id="KW-0378">Hydrolase</keyword>
<dbReference type="EMBL" id="AAXW01000002">
    <property type="protein sequence ID" value="EAZ93682.1"/>
    <property type="molecule type" value="Genomic_DNA"/>
</dbReference>
<dbReference type="AlphaFoldDB" id="A3IIQ0"/>
<dbReference type="GO" id="GO:0016787">
    <property type="term" value="F:hydrolase activity"/>
    <property type="evidence" value="ECO:0007669"/>
    <property type="project" value="UniProtKB-KW"/>
</dbReference>
<protein>
    <submittedName>
        <fullName evidence="1">F0F1 ATP synthase subunit C</fullName>
        <ecNumber evidence="1">3.6.3.14</ecNumber>
    </submittedName>
</protein>
<comment type="caution">
    <text evidence="1">The sequence shown here is derived from an EMBL/GenBank/DDBJ whole genome shotgun (WGS) entry which is preliminary data.</text>
</comment>
<evidence type="ECO:0000313" key="2">
    <source>
        <dbReference type="Proteomes" id="UP000003781"/>
    </source>
</evidence>
<keyword evidence="2" id="KW-1185">Reference proteome</keyword>
<organism evidence="1 2">
    <name type="scientific">Crocosphaera chwakensis CCY0110</name>
    <dbReference type="NCBI Taxonomy" id="391612"/>
    <lineage>
        <taxon>Bacteria</taxon>
        <taxon>Bacillati</taxon>
        <taxon>Cyanobacteriota</taxon>
        <taxon>Cyanophyceae</taxon>
        <taxon>Oscillatoriophycideae</taxon>
        <taxon>Chroococcales</taxon>
        <taxon>Aphanothecaceae</taxon>
        <taxon>Crocosphaera</taxon>
        <taxon>Crocosphaera chwakensis</taxon>
    </lineage>
</organism>
<name>A3IIQ0_9CHRO</name>
<evidence type="ECO:0000313" key="1">
    <source>
        <dbReference type="EMBL" id="EAZ93682.1"/>
    </source>
</evidence>
<reference evidence="1 2" key="1">
    <citation type="submission" date="2007-03" db="EMBL/GenBank/DDBJ databases">
        <authorList>
            <person name="Stal L."/>
            <person name="Ferriera S."/>
            <person name="Johnson J."/>
            <person name="Kravitz S."/>
            <person name="Beeson K."/>
            <person name="Sutton G."/>
            <person name="Rogers Y.-H."/>
            <person name="Friedman R."/>
            <person name="Frazier M."/>
            <person name="Venter J.C."/>
        </authorList>
    </citation>
    <scope>NUCLEOTIDE SEQUENCE [LARGE SCALE GENOMIC DNA]</scope>
    <source>
        <strain evidence="1 2">CCY0110</strain>
    </source>
</reference>
<sequence>MGDWQLKITRTGIFSLVGSHCLIDYRFIISNPKYTEGS</sequence>
<proteinExistence type="predicted"/>
<dbReference type="EC" id="3.6.3.14" evidence="1"/>